<dbReference type="Gene3D" id="1.25.40.10">
    <property type="entry name" value="Tetratricopeptide repeat domain"/>
    <property type="match status" value="1"/>
</dbReference>
<keyword evidence="4" id="KW-1185">Reference proteome</keyword>
<accession>A0AAV0V4W9</accession>
<dbReference type="SUPFAM" id="SSF48452">
    <property type="entry name" value="TPR-like"/>
    <property type="match status" value="1"/>
</dbReference>
<keyword evidence="2" id="KW-0802">TPR repeat</keyword>
<dbReference type="PANTHER" id="PTHR11242">
    <property type="entry name" value="ARYL HYDROCARBON RECEPTOR INTERACTING PROTEIN RELATED"/>
    <property type="match status" value="1"/>
</dbReference>
<reference evidence="3" key="1">
    <citation type="submission" date="2022-12" db="EMBL/GenBank/DDBJ databases">
        <authorList>
            <person name="Webb A."/>
        </authorList>
    </citation>
    <scope>NUCLEOTIDE SEQUENCE</scope>
    <source>
        <strain evidence="3">Pd1</strain>
    </source>
</reference>
<gene>
    <name evidence="3" type="ORF">PDE001_LOCUS9353</name>
</gene>
<keyword evidence="1" id="KW-0677">Repeat</keyword>
<dbReference type="InterPro" id="IPR019734">
    <property type="entry name" value="TPR_rpt"/>
</dbReference>
<organism evidence="3 4">
    <name type="scientific">Peronospora destructor</name>
    <dbReference type="NCBI Taxonomy" id="86335"/>
    <lineage>
        <taxon>Eukaryota</taxon>
        <taxon>Sar</taxon>
        <taxon>Stramenopiles</taxon>
        <taxon>Oomycota</taxon>
        <taxon>Peronosporomycetes</taxon>
        <taxon>Peronosporales</taxon>
        <taxon>Peronosporaceae</taxon>
        <taxon>Peronospora</taxon>
    </lineage>
</organism>
<proteinExistence type="predicted"/>
<dbReference type="SMART" id="SM00028">
    <property type="entry name" value="TPR"/>
    <property type="match status" value="2"/>
</dbReference>
<dbReference type="EMBL" id="CANTFM010002050">
    <property type="protein sequence ID" value="CAI5744191.1"/>
    <property type="molecule type" value="Genomic_DNA"/>
</dbReference>
<dbReference type="AlphaFoldDB" id="A0AAV0V4W9"/>
<evidence type="ECO:0000256" key="1">
    <source>
        <dbReference type="ARBA" id="ARBA00022737"/>
    </source>
</evidence>
<sequence>MAQWLAQFNGGKSSESLSACNLLDVQLTGTEQEGTYLELIKQMYVILRNVNLRQSLAEMLEKLVFTKKQAKQVVRSGMLRVLLQVALEQPDEVIDAVLLQNFDLVGTRVTSLVCFEAATLVLSTKKIAEKENVMLADTKRRDVCELVVTLMLSKASLVFTDAVRMLQLLIDNEPCRALLPMIPDLRGALEKAHMLARLKGSKLVHDEYLKELCEAQYGLLGPEIDAFERKNGSVIGLLSNDEAVLSNDVIAEEHGLELALTYKTRGNACFRRGNYPAARVFYRRAIAVLRAAQLQVETSQRSLSIEKLLARCTIGASVQVYSHRGDEWQDAIVSDVKNNDDSSKVEVLYDASGREDEWVAISRIRLRMNTALLTAFHDLAVDCSMNMGKAFSALGDHDQAVQCFSYALAFRGGKLISALYSRGVANMARRNLTAAQQDLWNANQQCRMQQNNSTSGGASKTNVRDTKQNRVFHKQIMAAYKKLQQMHANKKRLDKKVIKQMVKYLSTIPGLQTSKAMPYSGGLYSCW</sequence>
<evidence type="ECO:0000256" key="2">
    <source>
        <dbReference type="ARBA" id="ARBA00022803"/>
    </source>
</evidence>
<protein>
    <submittedName>
        <fullName evidence="3">Uncharacterized protein</fullName>
    </submittedName>
</protein>
<dbReference type="Proteomes" id="UP001162029">
    <property type="component" value="Unassembled WGS sequence"/>
</dbReference>
<evidence type="ECO:0000313" key="3">
    <source>
        <dbReference type="EMBL" id="CAI5744191.1"/>
    </source>
</evidence>
<dbReference type="PANTHER" id="PTHR11242:SF0">
    <property type="entry name" value="TPR_REGION DOMAIN-CONTAINING PROTEIN"/>
    <property type="match status" value="1"/>
</dbReference>
<evidence type="ECO:0000313" key="4">
    <source>
        <dbReference type="Proteomes" id="UP001162029"/>
    </source>
</evidence>
<dbReference type="InterPro" id="IPR039663">
    <property type="entry name" value="AIP/AIPL1/TTC9"/>
</dbReference>
<comment type="caution">
    <text evidence="3">The sequence shown here is derived from an EMBL/GenBank/DDBJ whole genome shotgun (WGS) entry which is preliminary data.</text>
</comment>
<name>A0AAV0V4W9_9STRA</name>
<dbReference type="InterPro" id="IPR011990">
    <property type="entry name" value="TPR-like_helical_dom_sf"/>
</dbReference>